<dbReference type="Proteomes" id="UP000030401">
    <property type="component" value="Unassembled WGS sequence"/>
</dbReference>
<evidence type="ECO:0000256" key="4">
    <source>
        <dbReference type="ARBA" id="ARBA00022989"/>
    </source>
</evidence>
<dbReference type="GO" id="GO:0005886">
    <property type="term" value="C:plasma membrane"/>
    <property type="evidence" value="ECO:0007669"/>
    <property type="project" value="UniProtKB-SubCell"/>
</dbReference>
<dbReference type="GO" id="GO:0022857">
    <property type="term" value="F:transmembrane transporter activity"/>
    <property type="evidence" value="ECO:0007669"/>
    <property type="project" value="InterPro"/>
</dbReference>
<keyword evidence="2" id="KW-0813">Transport</keyword>
<proteinExistence type="predicted"/>
<feature type="transmembrane region" description="Helical" evidence="6">
    <location>
        <begin position="236"/>
        <end position="260"/>
    </location>
</feature>
<feature type="transmembrane region" description="Helical" evidence="6">
    <location>
        <begin position="80"/>
        <end position="98"/>
    </location>
</feature>
<evidence type="ECO:0000256" key="2">
    <source>
        <dbReference type="ARBA" id="ARBA00022448"/>
    </source>
</evidence>
<evidence type="ECO:0000313" key="9">
    <source>
        <dbReference type="Proteomes" id="UP000030401"/>
    </source>
</evidence>
<keyword evidence="5 6" id="KW-0472">Membrane</keyword>
<organism evidence="8 9">
    <name type="scientific">Pontibacillus litoralis JSM 072002</name>
    <dbReference type="NCBI Taxonomy" id="1385512"/>
    <lineage>
        <taxon>Bacteria</taxon>
        <taxon>Bacillati</taxon>
        <taxon>Bacillota</taxon>
        <taxon>Bacilli</taxon>
        <taxon>Bacillales</taxon>
        <taxon>Bacillaceae</taxon>
        <taxon>Pontibacillus</taxon>
    </lineage>
</organism>
<feature type="transmembrane region" description="Helical" evidence="6">
    <location>
        <begin position="176"/>
        <end position="197"/>
    </location>
</feature>
<keyword evidence="4 6" id="KW-1133">Transmembrane helix</keyword>
<dbReference type="CDD" id="cd17482">
    <property type="entry name" value="MFS_YxiO_like"/>
    <property type="match status" value="1"/>
</dbReference>
<dbReference type="OrthoDB" id="9768783at2"/>
<evidence type="ECO:0000256" key="3">
    <source>
        <dbReference type="ARBA" id="ARBA00022692"/>
    </source>
</evidence>
<dbReference type="PANTHER" id="PTHR23519:SF1">
    <property type="entry name" value="AUTOPHAGY-RELATED PROTEIN 22"/>
    <property type="match status" value="1"/>
</dbReference>
<dbReference type="EMBL" id="AVPG01000024">
    <property type="protein sequence ID" value="KGX85300.1"/>
    <property type="molecule type" value="Genomic_DNA"/>
</dbReference>
<feature type="domain" description="Major facilitator superfamily (MFS) profile" evidence="7">
    <location>
        <begin position="235"/>
        <end position="429"/>
    </location>
</feature>
<dbReference type="PANTHER" id="PTHR23519">
    <property type="entry name" value="AUTOPHAGY-RELATED PROTEIN 22"/>
    <property type="match status" value="1"/>
</dbReference>
<dbReference type="InterPro" id="IPR050495">
    <property type="entry name" value="ATG22/LtaA_families"/>
</dbReference>
<dbReference type="InterPro" id="IPR036259">
    <property type="entry name" value="MFS_trans_sf"/>
</dbReference>
<feature type="transmembrane region" description="Helical" evidence="6">
    <location>
        <begin position="301"/>
        <end position="319"/>
    </location>
</feature>
<feature type="transmembrane region" description="Helical" evidence="6">
    <location>
        <begin position="390"/>
        <end position="407"/>
    </location>
</feature>
<dbReference type="PROSITE" id="PS50850">
    <property type="entry name" value="MFS"/>
    <property type="match status" value="1"/>
</dbReference>
<evidence type="ECO:0000256" key="6">
    <source>
        <dbReference type="SAM" id="Phobius"/>
    </source>
</evidence>
<comment type="caution">
    <text evidence="8">The sequence shown here is derived from an EMBL/GenBank/DDBJ whole genome shotgun (WGS) entry which is preliminary data.</text>
</comment>
<dbReference type="InterPro" id="IPR024671">
    <property type="entry name" value="Atg22-like"/>
</dbReference>
<comment type="subcellular location">
    <subcellularLocation>
        <location evidence="1">Cell membrane</location>
        <topology evidence="1">Multi-pass membrane protein</topology>
    </subcellularLocation>
</comment>
<evidence type="ECO:0000259" key="7">
    <source>
        <dbReference type="PROSITE" id="PS50850"/>
    </source>
</evidence>
<dbReference type="AlphaFoldDB" id="A0A0A5G2I5"/>
<evidence type="ECO:0000313" key="8">
    <source>
        <dbReference type="EMBL" id="KGX85300.1"/>
    </source>
</evidence>
<accession>A0A0A5G2I5</accession>
<feature type="transmembrane region" description="Helical" evidence="6">
    <location>
        <begin position="12"/>
        <end position="36"/>
    </location>
</feature>
<dbReference type="eggNOG" id="COG2270">
    <property type="taxonomic scope" value="Bacteria"/>
</dbReference>
<keyword evidence="3 6" id="KW-0812">Transmembrane</keyword>
<evidence type="ECO:0000256" key="1">
    <source>
        <dbReference type="ARBA" id="ARBA00004651"/>
    </source>
</evidence>
<feature type="transmembrane region" description="Helical" evidence="6">
    <location>
        <begin position="359"/>
        <end position="384"/>
    </location>
</feature>
<feature type="transmembrane region" description="Helical" evidence="6">
    <location>
        <begin position="325"/>
        <end position="347"/>
    </location>
</feature>
<protein>
    <submittedName>
        <fullName evidence="8">MFS transporter</fullName>
    </submittedName>
</protein>
<evidence type="ECO:0000256" key="5">
    <source>
        <dbReference type="ARBA" id="ARBA00023136"/>
    </source>
</evidence>
<name>A0A0A5G2I5_9BACI</name>
<dbReference type="Gene3D" id="1.20.1250.20">
    <property type="entry name" value="MFS general substrate transporter like domains"/>
    <property type="match status" value="1"/>
</dbReference>
<feature type="transmembrane region" description="Helical" evidence="6">
    <location>
        <begin position="145"/>
        <end position="164"/>
    </location>
</feature>
<dbReference type="Pfam" id="PF11700">
    <property type="entry name" value="ATG22"/>
    <property type="match status" value="2"/>
</dbReference>
<dbReference type="STRING" id="1385512.N784_09675"/>
<reference evidence="8 9" key="1">
    <citation type="submission" date="2013-08" db="EMBL/GenBank/DDBJ databases">
        <authorList>
            <person name="Huang J."/>
            <person name="Wang G."/>
        </authorList>
    </citation>
    <scope>NUCLEOTIDE SEQUENCE [LARGE SCALE GENOMIC DNA]</scope>
    <source>
        <strain evidence="8 9">JSM 072002</strain>
    </source>
</reference>
<dbReference type="InterPro" id="IPR020846">
    <property type="entry name" value="MFS_dom"/>
</dbReference>
<keyword evidence="9" id="KW-1185">Reference proteome</keyword>
<feature type="transmembrane region" description="Helical" evidence="6">
    <location>
        <begin position="48"/>
        <end position="68"/>
    </location>
</feature>
<sequence>MNKKIIRSWALYDWANSAFATTIMAAVLPIFYTYVAASTIDPTLATSYWGYTQSIAVLIVAILAPILGAISDYTASKMKFLRFFAILGMLSTLLLVFVDSGEYFFASLIVILGTVGFSGANVFYDAFLPEVAKGSNIDRVSSMGYALGYFGGGILLAINLFMIQNPSWFGLASETAGTKLAFVTVSIWWFVFSIPLFTNVKDHTLTEHKPRPTSYVKLGFSRVGRTFKEINQYKQLTLFLVAFWLYNDGISTIIVMATSYGASIGIGSSHMIAALLITQFVGIPCTFLFGWLAERITGKKALLFSLYVYVVIILLGFFMTSAVHFYILATLVGVVQGGAQALSRSLFGKMAPPDRHAEFFGFFGISSKFAAIFGPFLFATVGALTGSSRMGILSILLFFIVGVILLHKIDVHKGIEEAENATNHKLATR</sequence>
<feature type="transmembrane region" description="Helical" evidence="6">
    <location>
        <begin position="272"/>
        <end position="292"/>
    </location>
</feature>
<dbReference type="RefSeq" id="WP_036835647.1">
    <property type="nucleotide sequence ID" value="NZ_AVPG01000024.1"/>
</dbReference>
<gene>
    <name evidence="8" type="ORF">N784_09675</name>
</gene>
<feature type="transmembrane region" description="Helical" evidence="6">
    <location>
        <begin position="104"/>
        <end position="124"/>
    </location>
</feature>
<dbReference type="SUPFAM" id="SSF103473">
    <property type="entry name" value="MFS general substrate transporter"/>
    <property type="match status" value="1"/>
</dbReference>